<sequence>MCDRDTTKRCGATPSTSGAKRTKDDPIQALVKYDTRLETDRHIATTNSLIALEDCLKSKSGKIPTPILLGHVNMIRENVWNSPEYWLPRGIPIIRLGIIGDCDSKRNDLLKSFLGSGYVTLNENIGCRTKFVLTLFDTTFLIILREETAVPSQEFVLWVDSLIFVANSSYGTTVCEKYIAKWKKIRSLKQINLVAASIKSTKVQSMAFQDRFRCVYPDAPHFEVNLMTNFNVREVFVAACEGFVTKRTAAISTPNTSTTPTHRMTSELAESLKTTATKSNSRTHIPVQTTKINNFQTPIEPKRSFTVESVKTSTGNGDSQKPNPEPDSRITTRSVSRTQKVELCTPGIPLPKDSDKTIPPEAKHSVAGVKVKVQDSDKTIPPEAKHSVAGVKVKVQDSDKTIPPEAKHSVAGVKVKVQDSDKTIPPEAKHSVAGVKVKVQDSDKTIPPEAKHSVAGVKVKVQDSSAPRKAHLSTPVVAIPKDSDKTIPPEAKHSVAGVKVKVQDSSAPRKAHLSTPVVAIPKDSDKTIPPEAKHSVAGVKVKVQDSLEGRPKSVRFDSTLANTADTDVEAQKATCSGTAIESRRARKVTFQSPTEIAPATEVEDPSQVHRPYSRKGKLTLQAQMTGRVPAILEVENEITPRAKTPKKPSTRSASKTWVEKSPHTTILIDSEEEQ</sequence>
<feature type="region of interest" description="Disordered" evidence="2">
    <location>
        <begin position="296"/>
        <end position="333"/>
    </location>
</feature>
<feature type="region of interest" description="Disordered" evidence="2">
    <location>
        <begin position="637"/>
        <end position="674"/>
    </location>
</feature>
<keyword evidence="4" id="KW-1185">Reference proteome</keyword>
<dbReference type="EMBL" id="CAXLJM020000036">
    <property type="protein sequence ID" value="CAL8105644.1"/>
    <property type="molecule type" value="Genomic_DNA"/>
</dbReference>
<dbReference type="InterPro" id="IPR051282">
    <property type="entry name" value="Arf-GAP_GTPase_ANK_PH"/>
</dbReference>
<evidence type="ECO:0000313" key="4">
    <source>
        <dbReference type="Proteomes" id="UP001642540"/>
    </source>
</evidence>
<dbReference type="Proteomes" id="UP001642540">
    <property type="component" value="Unassembled WGS sequence"/>
</dbReference>
<protein>
    <submittedName>
        <fullName evidence="3">Uncharacterized protein</fullName>
    </submittedName>
</protein>
<feature type="compositionally biased region" description="Basic and acidic residues" evidence="2">
    <location>
        <begin position="394"/>
        <end position="408"/>
    </location>
</feature>
<proteinExistence type="predicted"/>
<name>A0ABP1QJK2_9HEXA</name>
<accession>A0ABP1QJK2</accession>
<feature type="compositionally biased region" description="Basic and acidic residues" evidence="2">
    <location>
        <begin position="352"/>
        <end position="364"/>
    </location>
</feature>
<reference evidence="3 4" key="1">
    <citation type="submission" date="2024-08" db="EMBL/GenBank/DDBJ databases">
        <authorList>
            <person name="Cucini C."/>
            <person name="Frati F."/>
        </authorList>
    </citation>
    <scope>NUCLEOTIDE SEQUENCE [LARGE SCALE GENOMIC DNA]</scope>
</reference>
<dbReference type="PANTHER" id="PTHR45819">
    <property type="entry name" value="CENTAURIN-GAMMA-1A"/>
    <property type="match status" value="1"/>
</dbReference>
<feature type="compositionally biased region" description="Polar residues" evidence="2">
    <location>
        <begin position="306"/>
        <end position="322"/>
    </location>
</feature>
<keyword evidence="1" id="KW-0479">Metal-binding</keyword>
<evidence type="ECO:0000256" key="2">
    <source>
        <dbReference type="SAM" id="MobiDB-lite"/>
    </source>
</evidence>
<feature type="region of interest" description="Disordered" evidence="2">
    <location>
        <begin position="1"/>
        <end position="23"/>
    </location>
</feature>
<gene>
    <name evidence="3" type="ORF">ODALV1_LOCUS12136</name>
</gene>
<feature type="compositionally biased region" description="Basic and acidic residues" evidence="2">
    <location>
        <begin position="372"/>
        <end position="386"/>
    </location>
</feature>
<keyword evidence="1" id="KW-0862">Zinc</keyword>
<comment type="caution">
    <text evidence="3">The sequence shown here is derived from an EMBL/GenBank/DDBJ whole genome shotgun (WGS) entry which is preliminary data.</text>
</comment>
<evidence type="ECO:0000313" key="3">
    <source>
        <dbReference type="EMBL" id="CAL8105644.1"/>
    </source>
</evidence>
<keyword evidence="1" id="KW-0863">Zinc-finger</keyword>
<evidence type="ECO:0000256" key="1">
    <source>
        <dbReference type="ARBA" id="ARBA00022771"/>
    </source>
</evidence>
<dbReference type="PANTHER" id="PTHR45819:SF5">
    <property type="entry name" value="CENTAURIN-GAMMA-1A"/>
    <property type="match status" value="1"/>
</dbReference>
<feature type="region of interest" description="Disordered" evidence="2">
    <location>
        <begin position="345"/>
        <end position="409"/>
    </location>
</feature>
<organism evidence="3 4">
    <name type="scientific">Orchesella dallaii</name>
    <dbReference type="NCBI Taxonomy" id="48710"/>
    <lineage>
        <taxon>Eukaryota</taxon>
        <taxon>Metazoa</taxon>
        <taxon>Ecdysozoa</taxon>
        <taxon>Arthropoda</taxon>
        <taxon>Hexapoda</taxon>
        <taxon>Collembola</taxon>
        <taxon>Entomobryomorpha</taxon>
        <taxon>Entomobryoidea</taxon>
        <taxon>Orchesellidae</taxon>
        <taxon>Orchesellinae</taxon>
        <taxon>Orchesella</taxon>
    </lineage>
</organism>